<dbReference type="GO" id="GO:0006887">
    <property type="term" value="P:exocytosis"/>
    <property type="evidence" value="ECO:0007669"/>
    <property type="project" value="TreeGrafter"/>
</dbReference>
<dbReference type="InterPro" id="IPR009449">
    <property type="entry name" value="Sec2_N"/>
</dbReference>
<dbReference type="PANTHER" id="PTHR14430:SF2">
    <property type="entry name" value="RAB-3A-INTERACTING PROTEIN"/>
    <property type="match status" value="1"/>
</dbReference>
<feature type="region of interest" description="Disordered" evidence="4">
    <location>
        <begin position="1"/>
        <end position="60"/>
    </location>
</feature>
<gene>
    <name evidence="6" type="primary">RAB3IP</name>
</gene>
<evidence type="ECO:0000256" key="1">
    <source>
        <dbReference type="ARBA" id="ARBA00023054"/>
    </source>
</evidence>
<dbReference type="AlphaFoldDB" id="A0A8K9WRI7"/>
<dbReference type="InterPro" id="IPR040351">
    <property type="entry name" value="RAB3IL/RAB3IP/Sec2"/>
</dbReference>
<organism evidence="6 7">
    <name type="scientific">Oncorhynchus mykiss</name>
    <name type="common">Rainbow trout</name>
    <name type="synonym">Salmo gairdneri</name>
    <dbReference type="NCBI Taxonomy" id="8022"/>
    <lineage>
        <taxon>Eukaryota</taxon>
        <taxon>Metazoa</taxon>
        <taxon>Chordata</taxon>
        <taxon>Craniata</taxon>
        <taxon>Vertebrata</taxon>
        <taxon>Euteleostomi</taxon>
        <taxon>Actinopterygii</taxon>
        <taxon>Neopterygii</taxon>
        <taxon>Teleostei</taxon>
        <taxon>Protacanthopterygii</taxon>
        <taxon>Salmoniformes</taxon>
        <taxon>Salmonidae</taxon>
        <taxon>Salmoninae</taxon>
        <taxon>Oncorhynchus</taxon>
    </lineage>
</organism>
<feature type="compositionally biased region" description="Polar residues" evidence="4">
    <location>
        <begin position="26"/>
        <end position="38"/>
    </location>
</feature>
<feature type="region of interest" description="Disordered" evidence="4">
    <location>
        <begin position="229"/>
        <end position="265"/>
    </location>
</feature>
<keyword evidence="1 3" id="KW-0175">Coiled coil</keyword>
<dbReference type="Ensembl" id="ENSOMYT00000162215.1">
    <property type="protein sequence ID" value="ENSOMYP00000119012.1"/>
    <property type="gene ID" value="ENSOMYG00000057763.1"/>
</dbReference>
<feature type="coiled-coil region" evidence="3">
    <location>
        <begin position="132"/>
        <end position="223"/>
    </location>
</feature>
<dbReference type="Proteomes" id="UP000694395">
    <property type="component" value="Chromosome 21"/>
</dbReference>
<sequence length="441" mass="49135">MASEPLEGFHEVNLASPTTPDLHGLTSDTRPQCHSAPSSALYRTPSLSSSPCPPNALRADQLPTQPIYSAPRNLEDGTQILAGETVLNDAMISARISLRSSAEGVFLSGEEGEESLSLTNDSLSRLRSPSVMEIREKANERLKEELAKAQRDVKLKDEECERLSKVRDQLGQELEELTASLFEEAHKMVREANIKQSTAEKQLKEALNKIDVLQAEVSALKTLVLSTSPTSPCHDLPGGSKAPFKKGHGRNKSTSSAMLGSGQELSGTQPIVRDCRELDSLLFSEFKLWKEEPSLERNSSFLERVYREDIYPCLTFSKSELGSAILEAVERNTLSVEPVGFQTLPVVKASAVECGGPKKCALSGQTKTCKHRIKFGDSSNYYYVSPFCRYRITSVCNFFTYIRYIHQGLVKLQDAEQMFWEVMQLRKEMSFAKLGYYKEEL</sequence>
<dbReference type="GO" id="GO:0005085">
    <property type="term" value="F:guanyl-nucleotide exchange factor activity"/>
    <property type="evidence" value="ECO:0007669"/>
    <property type="project" value="InterPro"/>
</dbReference>
<dbReference type="Pfam" id="PF25555">
    <property type="entry name" value="RAB3A-like_C"/>
    <property type="match status" value="1"/>
</dbReference>
<dbReference type="PANTHER" id="PTHR14430">
    <property type="entry name" value="RABIN3-RELATED"/>
    <property type="match status" value="1"/>
</dbReference>
<reference evidence="6" key="1">
    <citation type="submission" date="2020-07" db="EMBL/GenBank/DDBJ databases">
        <title>A long reads based de novo assembly of the rainbow trout Arlee double haploid line genome.</title>
        <authorList>
            <person name="Gao G."/>
            <person name="Palti Y."/>
        </authorList>
    </citation>
    <scope>NUCLEOTIDE SEQUENCE [LARGE SCALE GENOMIC DNA]</scope>
</reference>
<feature type="compositionally biased region" description="Polar residues" evidence="4">
    <location>
        <begin position="252"/>
        <end position="265"/>
    </location>
</feature>
<reference evidence="6" key="3">
    <citation type="submission" date="2025-09" db="UniProtKB">
        <authorList>
            <consortium name="Ensembl"/>
        </authorList>
    </citation>
    <scope>IDENTIFICATION</scope>
</reference>
<comment type="similarity">
    <text evidence="2">Belongs to the SEC2 family.</text>
</comment>
<reference evidence="6" key="2">
    <citation type="submission" date="2025-08" db="UniProtKB">
        <authorList>
            <consortium name="Ensembl"/>
        </authorList>
    </citation>
    <scope>IDENTIFICATION</scope>
</reference>
<dbReference type="Pfam" id="PF06428">
    <property type="entry name" value="Sec2p"/>
    <property type="match status" value="1"/>
</dbReference>
<protein>
    <submittedName>
        <fullName evidence="6">RAB3A interacting protein</fullName>
    </submittedName>
</protein>
<evidence type="ECO:0000313" key="7">
    <source>
        <dbReference type="Proteomes" id="UP000694395"/>
    </source>
</evidence>
<evidence type="ECO:0000313" key="6">
    <source>
        <dbReference type="Ensembl" id="ENSOMYP00000119012.1"/>
    </source>
</evidence>
<proteinExistence type="inferred from homology"/>
<dbReference type="Gene3D" id="1.20.5.4880">
    <property type="match status" value="1"/>
</dbReference>
<evidence type="ECO:0000256" key="2">
    <source>
        <dbReference type="ARBA" id="ARBA00025794"/>
    </source>
</evidence>
<keyword evidence="7" id="KW-1185">Reference proteome</keyword>
<accession>A0A8K9WRI7</accession>
<name>A0A8K9WRI7_ONCMY</name>
<feature type="domain" description="GDP/GTP exchange factor Sec2 N-terminal" evidence="5">
    <location>
        <begin position="137"/>
        <end position="222"/>
    </location>
</feature>
<dbReference type="GO" id="GO:0070319">
    <property type="term" value="C:Golgi to plasma membrane transport vesicle"/>
    <property type="evidence" value="ECO:0007669"/>
    <property type="project" value="TreeGrafter"/>
</dbReference>
<dbReference type="SUPFAM" id="SSF144284">
    <property type="entry name" value="Sec2 N-terminal region"/>
    <property type="match status" value="1"/>
</dbReference>
<evidence type="ECO:0000256" key="3">
    <source>
        <dbReference type="SAM" id="Coils"/>
    </source>
</evidence>
<evidence type="ECO:0000256" key="4">
    <source>
        <dbReference type="SAM" id="MobiDB-lite"/>
    </source>
</evidence>
<dbReference type="GeneTree" id="ENSGT00940000157998"/>
<evidence type="ECO:0000259" key="5">
    <source>
        <dbReference type="Pfam" id="PF06428"/>
    </source>
</evidence>